<evidence type="ECO:0000313" key="1">
    <source>
        <dbReference type="EMBL" id="GFT05015.1"/>
    </source>
</evidence>
<sequence>MMSTTNLRKMIERFESTRTVKLNTGRGRKGIKQQQVEEVATAVVVQEKINVH</sequence>
<organism evidence="1 2">
    <name type="scientific">Nephila pilipes</name>
    <name type="common">Giant wood spider</name>
    <name type="synonym">Nephila maculata</name>
    <dbReference type="NCBI Taxonomy" id="299642"/>
    <lineage>
        <taxon>Eukaryota</taxon>
        <taxon>Metazoa</taxon>
        <taxon>Ecdysozoa</taxon>
        <taxon>Arthropoda</taxon>
        <taxon>Chelicerata</taxon>
        <taxon>Arachnida</taxon>
        <taxon>Araneae</taxon>
        <taxon>Araneomorphae</taxon>
        <taxon>Entelegynae</taxon>
        <taxon>Araneoidea</taxon>
        <taxon>Nephilidae</taxon>
        <taxon>Nephila</taxon>
    </lineage>
</organism>
<reference evidence="1" key="1">
    <citation type="submission" date="2020-08" db="EMBL/GenBank/DDBJ databases">
        <title>Multicomponent nature underlies the extraordinary mechanical properties of spider dragline silk.</title>
        <authorList>
            <person name="Kono N."/>
            <person name="Nakamura H."/>
            <person name="Mori M."/>
            <person name="Yoshida Y."/>
            <person name="Ohtoshi R."/>
            <person name="Malay A.D."/>
            <person name="Moran D.A.P."/>
            <person name="Tomita M."/>
            <person name="Numata K."/>
            <person name="Arakawa K."/>
        </authorList>
    </citation>
    <scope>NUCLEOTIDE SEQUENCE</scope>
</reference>
<accession>A0A8X6TFW6</accession>
<comment type="caution">
    <text evidence="1">The sequence shown here is derived from an EMBL/GenBank/DDBJ whole genome shotgun (WGS) entry which is preliminary data.</text>
</comment>
<gene>
    <name evidence="1" type="ORF">NPIL_342081</name>
</gene>
<keyword evidence="2" id="KW-1185">Reference proteome</keyword>
<dbReference type="EMBL" id="BMAW01102590">
    <property type="protein sequence ID" value="GFT05015.1"/>
    <property type="molecule type" value="Genomic_DNA"/>
</dbReference>
<dbReference type="Proteomes" id="UP000887013">
    <property type="component" value="Unassembled WGS sequence"/>
</dbReference>
<name>A0A8X6TFW6_NEPPI</name>
<evidence type="ECO:0000313" key="2">
    <source>
        <dbReference type="Proteomes" id="UP000887013"/>
    </source>
</evidence>
<protein>
    <submittedName>
        <fullName evidence="1">Uncharacterized protein</fullName>
    </submittedName>
</protein>
<proteinExistence type="predicted"/>
<dbReference type="AlphaFoldDB" id="A0A8X6TFW6"/>
<feature type="non-terminal residue" evidence="1">
    <location>
        <position position="52"/>
    </location>
</feature>